<dbReference type="Gene3D" id="3.30.750.24">
    <property type="entry name" value="STAS domain"/>
    <property type="match status" value="1"/>
</dbReference>
<dbReference type="RefSeq" id="WP_114371957.1">
    <property type="nucleotide sequence ID" value="NZ_QPEX01000045.1"/>
</dbReference>
<dbReference type="OrthoDB" id="289401at2"/>
<dbReference type="SUPFAM" id="SSF52091">
    <property type="entry name" value="SpoIIaa-like"/>
    <property type="match status" value="1"/>
</dbReference>
<dbReference type="CDD" id="cd07043">
    <property type="entry name" value="STAS_anti-anti-sigma_factors"/>
    <property type="match status" value="1"/>
</dbReference>
<dbReference type="InterPro" id="IPR002645">
    <property type="entry name" value="STAS_dom"/>
</dbReference>
<evidence type="ECO:0000313" key="2">
    <source>
        <dbReference type="EMBL" id="RCS41107.1"/>
    </source>
</evidence>
<proteinExistence type="predicted"/>
<dbReference type="EMBL" id="QPEX01000045">
    <property type="protein sequence ID" value="RCS41107.1"/>
    <property type="molecule type" value="Genomic_DNA"/>
</dbReference>
<name>A0A368KK21_9BACT</name>
<dbReference type="InterPro" id="IPR036513">
    <property type="entry name" value="STAS_dom_sf"/>
</dbReference>
<feature type="domain" description="STAS" evidence="1">
    <location>
        <begin position="30"/>
        <end position="109"/>
    </location>
</feature>
<reference evidence="2 3" key="1">
    <citation type="submission" date="2018-07" db="EMBL/GenBank/DDBJ databases">
        <title>Comparative genomes isolates from brazilian mangrove.</title>
        <authorList>
            <person name="De Araujo J.E."/>
            <person name="Taketani R.G."/>
            <person name="Silva M.C.P."/>
            <person name="Lourenco M.V."/>
            <person name="Oliveira V.M."/>
            <person name="Andreote F.D."/>
        </authorList>
    </citation>
    <scope>NUCLEOTIDE SEQUENCE [LARGE SCALE GENOMIC DNA]</scope>
    <source>
        <strain evidence="2 3">HEX PRIS-MGV</strain>
    </source>
</reference>
<evidence type="ECO:0000313" key="3">
    <source>
        <dbReference type="Proteomes" id="UP000253562"/>
    </source>
</evidence>
<dbReference type="Pfam" id="PF01740">
    <property type="entry name" value="STAS"/>
    <property type="match status" value="1"/>
</dbReference>
<protein>
    <submittedName>
        <fullName evidence="2">Anti-sigma factor antagonist</fullName>
    </submittedName>
</protein>
<evidence type="ECO:0000259" key="1">
    <source>
        <dbReference type="Pfam" id="PF01740"/>
    </source>
</evidence>
<dbReference type="AlphaFoldDB" id="A0A368KK21"/>
<sequence length="119" mass="13038">MNLELSSIKDNVVHVAVFGKVTQDATSRDADLIADLLGEHAYQRNVLLNLRDAEMVDSSGIGWLLVCHKKFKDNGGRMICHSAPPVVANVFRLMRMDLVFENAANVAEAEKLAGVSSQE</sequence>
<organism evidence="2 3">
    <name type="scientific">Bremerella cremea</name>
    <dbReference type="NCBI Taxonomy" id="1031537"/>
    <lineage>
        <taxon>Bacteria</taxon>
        <taxon>Pseudomonadati</taxon>
        <taxon>Planctomycetota</taxon>
        <taxon>Planctomycetia</taxon>
        <taxon>Pirellulales</taxon>
        <taxon>Pirellulaceae</taxon>
        <taxon>Bremerella</taxon>
    </lineage>
</organism>
<comment type="caution">
    <text evidence="2">The sequence shown here is derived from an EMBL/GenBank/DDBJ whole genome shotgun (WGS) entry which is preliminary data.</text>
</comment>
<accession>A0A368KK21</accession>
<dbReference type="Proteomes" id="UP000253562">
    <property type="component" value="Unassembled WGS sequence"/>
</dbReference>
<gene>
    <name evidence="2" type="ORF">DTL42_21240</name>
</gene>